<dbReference type="STRING" id="1314781.A0A165M7Q2"/>
<evidence type="ECO:0000256" key="2">
    <source>
        <dbReference type="SAM" id="Phobius"/>
    </source>
</evidence>
<organism evidence="3 4">
    <name type="scientific">Exidia glandulosa HHB12029</name>
    <dbReference type="NCBI Taxonomy" id="1314781"/>
    <lineage>
        <taxon>Eukaryota</taxon>
        <taxon>Fungi</taxon>
        <taxon>Dikarya</taxon>
        <taxon>Basidiomycota</taxon>
        <taxon>Agaricomycotina</taxon>
        <taxon>Agaricomycetes</taxon>
        <taxon>Auriculariales</taxon>
        <taxon>Exidiaceae</taxon>
        <taxon>Exidia</taxon>
    </lineage>
</organism>
<keyword evidence="2" id="KW-1133">Transmembrane helix</keyword>
<dbReference type="Pfam" id="PF12326">
    <property type="entry name" value="EOS1"/>
    <property type="match status" value="2"/>
</dbReference>
<dbReference type="AlphaFoldDB" id="A0A165M7Q2"/>
<evidence type="ECO:0000313" key="4">
    <source>
        <dbReference type="Proteomes" id="UP000077266"/>
    </source>
</evidence>
<accession>A0A165M7Q2</accession>
<feature type="transmembrane region" description="Helical" evidence="2">
    <location>
        <begin position="157"/>
        <end position="175"/>
    </location>
</feature>
<keyword evidence="2" id="KW-0472">Membrane</keyword>
<dbReference type="GO" id="GO:0005789">
    <property type="term" value="C:endoplasmic reticulum membrane"/>
    <property type="evidence" value="ECO:0007669"/>
    <property type="project" value="InterPro"/>
</dbReference>
<proteinExistence type="predicted"/>
<evidence type="ECO:0000313" key="3">
    <source>
        <dbReference type="EMBL" id="KZV98876.1"/>
    </source>
</evidence>
<feature type="transmembrane region" description="Helical" evidence="2">
    <location>
        <begin position="195"/>
        <end position="216"/>
    </location>
</feature>
<dbReference type="OrthoDB" id="2139606at2759"/>
<dbReference type="InParanoid" id="A0A165M7Q2"/>
<dbReference type="Proteomes" id="UP000077266">
    <property type="component" value="Unassembled WGS sequence"/>
</dbReference>
<keyword evidence="2" id="KW-0812">Transmembrane</keyword>
<dbReference type="PANTHER" id="PTHR28147">
    <property type="entry name" value="N-GLYCOSYLATION PROTEIN EOS1"/>
    <property type="match status" value="1"/>
</dbReference>
<evidence type="ECO:0000256" key="1">
    <source>
        <dbReference type="SAM" id="MobiDB-lite"/>
    </source>
</evidence>
<sequence>MGNDSDDDVDAPVSFQPHVRQRHSHSTRSTPARLPTARIHPPSNNNAPPRALDLIYAGSQALAVIPAFLGTLWLLTNAFTNRPDASKYPTRVDFLVAALWAILTGHQCLCLASGLLTRWRAYYSPLPTLVRLLGLQAICWPATHATLVILGASARPLTCWVLIGSTTCVSRAIQIWVVSNLEPGQSQRRWDWEEIGVKCALPAGILYFVTLWACLLQREWVGC</sequence>
<feature type="transmembrane region" description="Helical" evidence="2">
    <location>
        <begin position="54"/>
        <end position="75"/>
    </location>
</feature>
<reference evidence="3 4" key="1">
    <citation type="journal article" date="2016" name="Mol. Biol. Evol.">
        <title>Comparative Genomics of Early-Diverging Mushroom-Forming Fungi Provides Insights into the Origins of Lignocellulose Decay Capabilities.</title>
        <authorList>
            <person name="Nagy L.G."/>
            <person name="Riley R."/>
            <person name="Tritt A."/>
            <person name="Adam C."/>
            <person name="Daum C."/>
            <person name="Floudas D."/>
            <person name="Sun H."/>
            <person name="Yadav J.S."/>
            <person name="Pangilinan J."/>
            <person name="Larsson K.H."/>
            <person name="Matsuura K."/>
            <person name="Barry K."/>
            <person name="Labutti K."/>
            <person name="Kuo R."/>
            <person name="Ohm R.A."/>
            <person name="Bhattacharya S.S."/>
            <person name="Shirouzu T."/>
            <person name="Yoshinaga Y."/>
            <person name="Martin F.M."/>
            <person name="Grigoriev I.V."/>
            <person name="Hibbett D.S."/>
        </authorList>
    </citation>
    <scope>NUCLEOTIDE SEQUENCE [LARGE SCALE GENOMIC DNA]</scope>
    <source>
        <strain evidence="3 4">HHB12029</strain>
    </source>
</reference>
<feature type="region of interest" description="Disordered" evidence="1">
    <location>
        <begin position="1"/>
        <end position="45"/>
    </location>
</feature>
<protein>
    <submittedName>
        <fullName evidence="3">Uncharacterized protein</fullName>
    </submittedName>
</protein>
<name>A0A165M7Q2_EXIGL</name>
<dbReference type="InterPro" id="IPR021100">
    <property type="entry name" value="N-glycosylation_EOS1"/>
</dbReference>
<dbReference type="GO" id="GO:0034599">
    <property type="term" value="P:cellular response to oxidative stress"/>
    <property type="evidence" value="ECO:0007669"/>
    <property type="project" value="InterPro"/>
</dbReference>
<keyword evidence="4" id="KW-1185">Reference proteome</keyword>
<dbReference type="GO" id="GO:0006487">
    <property type="term" value="P:protein N-linked glycosylation"/>
    <property type="evidence" value="ECO:0007669"/>
    <property type="project" value="TreeGrafter"/>
</dbReference>
<gene>
    <name evidence="3" type="ORF">EXIGLDRAFT_726777</name>
</gene>
<feature type="transmembrane region" description="Helical" evidence="2">
    <location>
        <begin position="95"/>
        <end position="116"/>
    </location>
</feature>
<feature type="transmembrane region" description="Helical" evidence="2">
    <location>
        <begin position="128"/>
        <end position="150"/>
    </location>
</feature>
<dbReference type="EMBL" id="KV425914">
    <property type="protein sequence ID" value="KZV98876.1"/>
    <property type="molecule type" value="Genomic_DNA"/>
</dbReference>
<dbReference type="PANTHER" id="PTHR28147:SF1">
    <property type="entry name" value="N-GLYCOSYLATION PROTEIN EOS1"/>
    <property type="match status" value="1"/>
</dbReference>
<feature type="compositionally biased region" description="Acidic residues" evidence="1">
    <location>
        <begin position="1"/>
        <end position="10"/>
    </location>
</feature>
<dbReference type="FunCoup" id="A0A165M7Q2">
    <property type="interactions" value="64"/>
</dbReference>